<keyword evidence="5" id="KW-0479">Metal-binding</keyword>
<evidence type="ECO:0000256" key="6">
    <source>
        <dbReference type="ARBA" id="ARBA00022833"/>
    </source>
</evidence>
<dbReference type="InterPro" id="IPR036423">
    <property type="entry name" value="SOD-like_Cu/Zn_dom_sf"/>
</dbReference>
<comment type="cofactor">
    <cofactor evidence="1">
        <name>Cu cation</name>
        <dbReference type="ChEBI" id="CHEBI:23378"/>
    </cofactor>
</comment>
<evidence type="ECO:0000313" key="14">
    <source>
        <dbReference type="EMBL" id="JAR86578.1"/>
    </source>
</evidence>
<dbReference type="AlphaFoldDB" id="A0A147B726"/>
<dbReference type="GO" id="GO:0005507">
    <property type="term" value="F:copper ion binding"/>
    <property type="evidence" value="ECO:0007669"/>
    <property type="project" value="InterPro"/>
</dbReference>
<feature type="non-terminal residue" evidence="14">
    <location>
        <position position="1"/>
    </location>
</feature>
<evidence type="ECO:0000256" key="7">
    <source>
        <dbReference type="ARBA" id="ARBA00022862"/>
    </source>
</evidence>
<dbReference type="CDD" id="cd00305">
    <property type="entry name" value="Cu-Zn_Superoxide_Dismutase"/>
    <property type="match status" value="1"/>
</dbReference>
<dbReference type="PROSITE" id="PS00087">
    <property type="entry name" value="SOD_CU_ZN_1"/>
    <property type="match status" value="1"/>
</dbReference>
<dbReference type="InterPro" id="IPR024134">
    <property type="entry name" value="SOD_Cu/Zn_/chaperone"/>
</dbReference>
<dbReference type="InterPro" id="IPR001424">
    <property type="entry name" value="SOD_Cu_Zn_dom"/>
</dbReference>
<comment type="similarity">
    <text evidence="3">Belongs to the Cu-Zn superoxide dismutase family.</text>
</comment>
<feature type="non-terminal residue" evidence="14">
    <location>
        <position position="207"/>
    </location>
</feature>
<keyword evidence="9" id="KW-0186">Copper</keyword>
<evidence type="ECO:0000256" key="8">
    <source>
        <dbReference type="ARBA" id="ARBA00023002"/>
    </source>
</evidence>
<evidence type="ECO:0000256" key="9">
    <source>
        <dbReference type="ARBA" id="ARBA00023008"/>
    </source>
</evidence>
<keyword evidence="8" id="KW-0560">Oxidoreductase</keyword>
<organism evidence="14">
    <name type="scientific">Alectorobius mimon</name>
    <dbReference type="NCBI Taxonomy" id="360319"/>
    <lineage>
        <taxon>Eukaryota</taxon>
        <taxon>Metazoa</taxon>
        <taxon>Ecdysozoa</taxon>
        <taxon>Arthropoda</taxon>
        <taxon>Chelicerata</taxon>
        <taxon>Arachnida</taxon>
        <taxon>Acari</taxon>
        <taxon>Parasitiformes</taxon>
        <taxon>Ixodida</taxon>
        <taxon>Ixodoidea</taxon>
        <taxon>Argasidae</taxon>
        <taxon>Ornithodorinae</taxon>
        <taxon>Alectorobius</taxon>
    </lineage>
</organism>
<feature type="compositionally biased region" description="Basic and acidic residues" evidence="12">
    <location>
        <begin position="187"/>
        <end position="198"/>
    </location>
</feature>
<dbReference type="FunFam" id="2.60.40.200:FF:000003">
    <property type="entry name" value="Superoxide dismutase [Cu-Zn], chloroplastic"/>
    <property type="match status" value="1"/>
</dbReference>
<keyword evidence="10" id="KW-1015">Disulfide bond</keyword>
<feature type="region of interest" description="Disordered" evidence="12">
    <location>
        <begin position="187"/>
        <end position="207"/>
    </location>
</feature>
<dbReference type="GO" id="GO:0004784">
    <property type="term" value="F:superoxide dismutase activity"/>
    <property type="evidence" value="ECO:0007669"/>
    <property type="project" value="UniProtKB-EC"/>
</dbReference>
<dbReference type="InterPro" id="IPR018152">
    <property type="entry name" value="SOD_Cu/Zn_BS"/>
</dbReference>
<evidence type="ECO:0000259" key="13">
    <source>
        <dbReference type="Pfam" id="PF00080"/>
    </source>
</evidence>
<feature type="domain" description="Superoxide dismutase copper/zinc binding" evidence="13">
    <location>
        <begin position="80"/>
        <end position="206"/>
    </location>
</feature>
<name>A0A147B726_9ACAR</name>
<accession>A0A147B726</accession>
<dbReference type="SUPFAM" id="SSF49329">
    <property type="entry name" value="Cu,Zn superoxide dismutase-like"/>
    <property type="match status" value="1"/>
</dbReference>
<dbReference type="Gene3D" id="2.60.40.200">
    <property type="entry name" value="Superoxide dismutase, copper/zinc binding domain"/>
    <property type="match status" value="1"/>
</dbReference>
<proteinExistence type="inferred from homology"/>
<dbReference type="PANTHER" id="PTHR10003">
    <property type="entry name" value="SUPEROXIDE DISMUTASE CU-ZN -RELATED"/>
    <property type="match status" value="1"/>
</dbReference>
<evidence type="ECO:0000256" key="4">
    <source>
        <dbReference type="ARBA" id="ARBA00012682"/>
    </source>
</evidence>
<protein>
    <recommendedName>
        <fullName evidence="4">superoxide dismutase</fullName>
        <ecNumber evidence="4">1.15.1.1</ecNumber>
    </recommendedName>
</protein>
<evidence type="ECO:0000256" key="5">
    <source>
        <dbReference type="ARBA" id="ARBA00022723"/>
    </source>
</evidence>
<evidence type="ECO:0000256" key="2">
    <source>
        <dbReference type="ARBA" id="ARBA00001947"/>
    </source>
</evidence>
<sequence length="207" mass="21600">FHGSFRSARRRGFSKIYTTVFHLYFHSVVPNSVSQTSHSMCGVLQSTFVAVAIGCCCFQVVCGIARKAVCYSTTGNVTMTIHFEQSAENAVSVTGEITGLSPGNHGFHVHELGDLTKGCASAAGHFNPMGKSHGAPADSERHVGDLGNIEANAEGRATISISDSQISLNGPHNILGRTVVVHAKADDLGKGGTDESKKTGSAGARVG</sequence>
<keyword evidence="6" id="KW-0862">Zinc</keyword>
<reference evidence="14" key="1">
    <citation type="submission" date="2016-03" db="EMBL/GenBank/DDBJ databases">
        <title>Gut transcriptome analysis on engorged females of Ornithodoros mimon (Acari: Argasidae) and phylogenetic inferences of soft ticks.</title>
        <authorList>
            <person name="Landulfo G.A."/>
            <person name="Giovanni D."/>
            <person name="Carvalho E."/>
            <person name="Junqueira-de-Azevedo I."/>
            <person name="Patane J."/>
            <person name="Mendoca R."/>
            <person name="Barros-Battesti D."/>
        </authorList>
    </citation>
    <scope>NUCLEOTIDE SEQUENCE</scope>
    <source>
        <strain evidence="14">Females</strain>
        <tissue evidence="14">Gut</tissue>
    </source>
</reference>
<evidence type="ECO:0000256" key="3">
    <source>
        <dbReference type="ARBA" id="ARBA00010457"/>
    </source>
</evidence>
<dbReference type="EMBL" id="GEIB01001797">
    <property type="protein sequence ID" value="JAR86578.1"/>
    <property type="molecule type" value="Transcribed_RNA"/>
</dbReference>
<evidence type="ECO:0000256" key="11">
    <source>
        <dbReference type="ARBA" id="ARBA00049204"/>
    </source>
</evidence>
<comment type="catalytic activity">
    <reaction evidence="11">
        <text>2 superoxide + 2 H(+) = H2O2 + O2</text>
        <dbReference type="Rhea" id="RHEA:20696"/>
        <dbReference type="ChEBI" id="CHEBI:15378"/>
        <dbReference type="ChEBI" id="CHEBI:15379"/>
        <dbReference type="ChEBI" id="CHEBI:16240"/>
        <dbReference type="ChEBI" id="CHEBI:18421"/>
        <dbReference type="EC" id="1.15.1.1"/>
    </reaction>
</comment>
<dbReference type="EC" id="1.15.1.1" evidence="4"/>
<comment type="cofactor">
    <cofactor evidence="2">
        <name>Zn(2+)</name>
        <dbReference type="ChEBI" id="CHEBI:29105"/>
    </cofactor>
</comment>
<dbReference type="PRINTS" id="PR00068">
    <property type="entry name" value="CUZNDISMTASE"/>
</dbReference>
<evidence type="ECO:0000256" key="12">
    <source>
        <dbReference type="SAM" id="MobiDB-lite"/>
    </source>
</evidence>
<keyword evidence="7" id="KW-0049">Antioxidant</keyword>
<dbReference type="Pfam" id="PF00080">
    <property type="entry name" value="Sod_Cu"/>
    <property type="match status" value="1"/>
</dbReference>
<evidence type="ECO:0000256" key="10">
    <source>
        <dbReference type="ARBA" id="ARBA00023157"/>
    </source>
</evidence>
<evidence type="ECO:0000256" key="1">
    <source>
        <dbReference type="ARBA" id="ARBA00001935"/>
    </source>
</evidence>